<feature type="transmembrane region" description="Helical" evidence="12">
    <location>
        <begin position="25"/>
        <end position="46"/>
    </location>
</feature>
<evidence type="ECO:0000256" key="8">
    <source>
        <dbReference type="ARBA" id="ARBA00023224"/>
    </source>
</evidence>
<dbReference type="GO" id="GO:0004993">
    <property type="term" value="F:G protein-coupled serotonin receptor activity"/>
    <property type="evidence" value="ECO:0007669"/>
    <property type="project" value="TreeGrafter"/>
</dbReference>
<feature type="domain" description="G-protein coupled receptors family 1 profile" evidence="13">
    <location>
        <begin position="28"/>
        <end position="332"/>
    </location>
</feature>
<evidence type="ECO:0000256" key="2">
    <source>
        <dbReference type="ARBA" id="ARBA00022692"/>
    </source>
</evidence>
<dbReference type="AlphaFoldDB" id="A0A3Q4IA74"/>
<dbReference type="InterPro" id="IPR000995">
    <property type="entry name" value="Musac_Ach_rcpt"/>
</dbReference>
<evidence type="ECO:0000256" key="4">
    <source>
        <dbReference type="ARBA" id="ARBA00023018"/>
    </source>
</evidence>
<keyword evidence="15" id="KW-1185">Reference proteome</keyword>
<feature type="region of interest" description="Disordered" evidence="11">
    <location>
        <begin position="143"/>
        <end position="175"/>
    </location>
</feature>
<evidence type="ECO:0000256" key="7">
    <source>
        <dbReference type="ARBA" id="ARBA00023170"/>
    </source>
</evidence>
<reference evidence="14" key="1">
    <citation type="submission" date="2025-08" db="UniProtKB">
        <authorList>
            <consortium name="Ensembl"/>
        </authorList>
    </citation>
    <scope>IDENTIFICATION</scope>
</reference>
<evidence type="ECO:0000256" key="11">
    <source>
        <dbReference type="SAM" id="MobiDB-lite"/>
    </source>
</evidence>
<dbReference type="PANTHER" id="PTHR24247">
    <property type="entry name" value="5-HYDROXYTRYPTAMINE RECEPTOR"/>
    <property type="match status" value="1"/>
</dbReference>
<accession>A0A3Q4IA74</accession>
<keyword evidence="4" id="KW-0770">Synapse</keyword>
<evidence type="ECO:0000313" key="15">
    <source>
        <dbReference type="Proteomes" id="UP000261580"/>
    </source>
</evidence>
<dbReference type="OMA" id="QAPHESG"/>
<evidence type="ECO:0000256" key="9">
    <source>
        <dbReference type="ARBA" id="ARBA00023257"/>
    </source>
</evidence>
<dbReference type="PRINTS" id="PR00243">
    <property type="entry name" value="MUSCARINICR"/>
</dbReference>
<evidence type="ECO:0000256" key="1">
    <source>
        <dbReference type="ARBA" id="ARBA00022475"/>
    </source>
</evidence>
<keyword evidence="6 12" id="KW-0472">Membrane</keyword>
<keyword evidence="3 12" id="KW-1133">Transmembrane helix</keyword>
<dbReference type="InterPro" id="IPR017452">
    <property type="entry name" value="GPCR_Rhodpsn_7TM"/>
</dbReference>
<keyword evidence="7" id="KW-0675">Receptor</keyword>
<feature type="transmembrane region" description="Helical" evidence="12">
    <location>
        <begin position="315"/>
        <end position="335"/>
    </location>
</feature>
<dbReference type="GO" id="GO:0007187">
    <property type="term" value="P:G protein-coupled receptor signaling pathway, coupled to cyclic nucleotide second messenger"/>
    <property type="evidence" value="ECO:0007669"/>
    <property type="project" value="TreeGrafter"/>
</dbReference>
<dbReference type="FunFam" id="1.20.1070.10:FF:000534">
    <property type="entry name" value="Muscarinic acetylcholine receptor"/>
    <property type="match status" value="1"/>
</dbReference>
<evidence type="ECO:0000313" key="14">
    <source>
        <dbReference type="Ensembl" id="ENSNBRP00000031188.1"/>
    </source>
</evidence>
<dbReference type="Ensembl" id="ENSNBRT00000031978.1">
    <property type="protein sequence ID" value="ENSNBRP00000031188.1"/>
    <property type="gene ID" value="ENSNBRG00000023688.1"/>
</dbReference>
<dbReference type="Gene3D" id="1.20.1070.10">
    <property type="entry name" value="Rhodopsin 7-helix transmembrane proteins"/>
    <property type="match status" value="2"/>
</dbReference>
<evidence type="ECO:0000256" key="6">
    <source>
        <dbReference type="ARBA" id="ARBA00023136"/>
    </source>
</evidence>
<dbReference type="InterPro" id="IPR000276">
    <property type="entry name" value="GPCR_Rhodpsn"/>
</dbReference>
<proteinExistence type="predicted"/>
<keyword evidence="8" id="KW-0807">Transducer</keyword>
<dbReference type="GO" id="GO:0007197">
    <property type="term" value="P:adenylate cyclase-inhibiting G protein-coupled acetylcholine receptor signaling pathway"/>
    <property type="evidence" value="ECO:0007669"/>
    <property type="project" value="TreeGrafter"/>
</dbReference>
<dbReference type="Pfam" id="PF00001">
    <property type="entry name" value="7tm_1"/>
    <property type="match status" value="1"/>
</dbReference>
<reference evidence="14" key="2">
    <citation type="submission" date="2025-09" db="UniProtKB">
        <authorList>
            <consortium name="Ensembl"/>
        </authorList>
    </citation>
    <scope>IDENTIFICATION</scope>
</reference>
<dbReference type="GO" id="GO:0006940">
    <property type="term" value="P:regulation of smooth muscle contraction"/>
    <property type="evidence" value="ECO:0007669"/>
    <property type="project" value="TreeGrafter"/>
</dbReference>
<dbReference type="GO" id="GO:0030425">
    <property type="term" value="C:dendrite"/>
    <property type="evidence" value="ECO:0007669"/>
    <property type="project" value="TreeGrafter"/>
</dbReference>
<keyword evidence="2 12" id="KW-0812">Transmembrane</keyword>
<dbReference type="PRINTS" id="PR00237">
    <property type="entry name" value="GPCRRHODOPSN"/>
</dbReference>
<name>A0A3Q4IA74_NEOBR</name>
<evidence type="ECO:0000259" key="13">
    <source>
        <dbReference type="PROSITE" id="PS50262"/>
    </source>
</evidence>
<keyword evidence="5" id="KW-0297">G-protein coupled receptor</keyword>
<dbReference type="GeneTree" id="ENSGT00940000160084"/>
<keyword evidence="1" id="KW-1003">Cell membrane</keyword>
<evidence type="ECO:0000256" key="10">
    <source>
        <dbReference type="ARBA" id="ARBA00034104"/>
    </source>
</evidence>
<evidence type="ECO:0000256" key="12">
    <source>
        <dbReference type="SAM" id="Phobius"/>
    </source>
</evidence>
<evidence type="ECO:0000256" key="5">
    <source>
        <dbReference type="ARBA" id="ARBA00023040"/>
    </source>
</evidence>
<feature type="transmembrane region" description="Helical" evidence="12">
    <location>
        <begin position="277"/>
        <end position="295"/>
    </location>
</feature>
<dbReference type="GO" id="GO:0016907">
    <property type="term" value="F:G protein-coupled acetylcholine receptor activity"/>
    <property type="evidence" value="ECO:0007669"/>
    <property type="project" value="InterPro"/>
</dbReference>
<dbReference type="SUPFAM" id="SSF81321">
    <property type="entry name" value="Family A G protein-coupled receptor-like"/>
    <property type="match status" value="1"/>
</dbReference>
<protein>
    <submittedName>
        <fullName evidence="14">Cholinergic receptor muscarinic 3</fullName>
    </submittedName>
</protein>
<dbReference type="Bgee" id="ENSNBRG00000023688">
    <property type="expression patterns" value="Expressed in mesonephros"/>
</dbReference>
<evidence type="ECO:0000256" key="3">
    <source>
        <dbReference type="ARBA" id="ARBA00022989"/>
    </source>
</evidence>
<keyword evidence="9" id="KW-0628">Postsynaptic cell membrane</keyword>
<comment type="subcellular location">
    <subcellularLocation>
        <location evidence="10">Postsynaptic cell membrane</location>
        <topology evidence="10">Multi-pass membrane protein</topology>
    </subcellularLocation>
</comment>
<dbReference type="GO" id="GO:0045211">
    <property type="term" value="C:postsynaptic membrane"/>
    <property type="evidence" value="ECO:0007669"/>
    <property type="project" value="UniProtKB-SubCell"/>
</dbReference>
<sequence>MGNSAENRTLMLPPDEFNPLGGHTIWQVTVVATVLLLTLILLDLYFSVTRPLTYRAKRTTKRAMTMIGLAWSISFILWAPAILFWQYIVGERTVQPNECYIQFLSEPIITFCTAIAAFYLPVTIMAILFWKIYQETEKRAKDVQGLKGSGSGNNPNQAPHESGSSGKKGTESAPNNQNISAAMLHQVRSQKYSSYGLNYLSSEKNNASLPGGIESRGKCSMFCFEISSLLPVHHASKRLNATSPAAEQSSLAKRFASKAKTEISKRKNEKKANEKKAARTLSAILFAFITTWLPYNIMVLVNTFCQDCIPETLWALGYWLCYVNSTVNPMCYALCNKTFRTTFRDILMCQWNQRKNNFSEKTTLSLT</sequence>
<feature type="transmembrane region" description="Helical" evidence="12">
    <location>
        <begin position="108"/>
        <end position="130"/>
    </location>
</feature>
<organism evidence="14 15">
    <name type="scientific">Neolamprologus brichardi</name>
    <name type="common">Fairy cichlid</name>
    <name type="synonym">Lamprologus brichardi</name>
    <dbReference type="NCBI Taxonomy" id="32507"/>
    <lineage>
        <taxon>Eukaryota</taxon>
        <taxon>Metazoa</taxon>
        <taxon>Chordata</taxon>
        <taxon>Craniata</taxon>
        <taxon>Vertebrata</taxon>
        <taxon>Euteleostomi</taxon>
        <taxon>Actinopterygii</taxon>
        <taxon>Neopterygii</taxon>
        <taxon>Teleostei</taxon>
        <taxon>Neoteleostei</taxon>
        <taxon>Acanthomorphata</taxon>
        <taxon>Ovalentaria</taxon>
        <taxon>Cichlomorphae</taxon>
        <taxon>Cichliformes</taxon>
        <taxon>Cichlidae</taxon>
        <taxon>African cichlids</taxon>
        <taxon>Pseudocrenilabrinae</taxon>
        <taxon>Lamprologini</taxon>
        <taxon>Neolamprologus</taxon>
    </lineage>
</organism>
<dbReference type="PROSITE" id="PS50262">
    <property type="entry name" value="G_PROTEIN_RECEP_F1_2"/>
    <property type="match status" value="1"/>
</dbReference>
<feature type="transmembrane region" description="Helical" evidence="12">
    <location>
        <begin position="67"/>
        <end position="88"/>
    </location>
</feature>
<dbReference type="Proteomes" id="UP000261580">
    <property type="component" value="Unassembled WGS sequence"/>
</dbReference>
<dbReference type="PANTHER" id="PTHR24247:SF183">
    <property type="entry name" value="MUSCARINIC ACETYLCHOLINE RECEPTOR M3"/>
    <property type="match status" value="1"/>
</dbReference>